<keyword evidence="1 2" id="KW-0147">Chitin-binding</keyword>
<evidence type="ECO:0000256" key="1">
    <source>
        <dbReference type="ARBA" id="ARBA00022669"/>
    </source>
</evidence>
<dbReference type="Proteomes" id="UP000756346">
    <property type="component" value="Unassembled WGS sequence"/>
</dbReference>
<organism evidence="4 5">
    <name type="scientific">Microdochium trichocladiopsis</name>
    <dbReference type="NCBI Taxonomy" id="1682393"/>
    <lineage>
        <taxon>Eukaryota</taxon>
        <taxon>Fungi</taxon>
        <taxon>Dikarya</taxon>
        <taxon>Ascomycota</taxon>
        <taxon>Pezizomycotina</taxon>
        <taxon>Sordariomycetes</taxon>
        <taxon>Xylariomycetidae</taxon>
        <taxon>Xylariales</taxon>
        <taxon>Microdochiaceae</taxon>
        <taxon>Microdochium</taxon>
    </lineage>
</organism>
<dbReference type="InterPro" id="IPR036861">
    <property type="entry name" value="Endochitinase-like_sf"/>
</dbReference>
<evidence type="ECO:0000256" key="2">
    <source>
        <dbReference type="PROSITE-ProRule" id="PRU00261"/>
    </source>
</evidence>
<reference evidence="4" key="1">
    <citation type="journal article" date="2021" name="Nat. Commun.">
        <title>Genetic determinants of endophytism in the Arabidopsis root mycobiome.</title>
        <authorList>
            <person name="Mesny F."/>
            <person name="Miyauchi S."/>
            <person name="Thiergart T."/>
            <person name="Pickel B."/>
            <person name="Atanasova L."/>
            <person name="Karlsson M."/>
            <person name="Huettel B."/>
            <person name="Barry K.W."/>
            <person name="Haridas S."/>
            <person name="Chen C."/>
            <person name="Bauer D."/>
            <person name="Andreopoulos W."/>
            <person name="Pangilinan J."/>
            <person name="LaButti K."/>
            <person name="Riley R."/>
            <person name="Lipzen A."/>
            <person name="Clum A."/>
            <person name="Drula E."/>
            <person name="Henrissat B."/>
            <person name="Kohler A."/>
            <person name="Grigoriev I.V."/>
            <person name="Martin F.M."/>
            <person name="Hacquard S."/>
        </authorList>
    </citation>
    <scope>NUCLEOTIDE SEQUENCE</scope>
    <source>
        <strain evidence="4">MPI-CAGE-CH-0230</strain>
    </source>
</reference>
<dbReference type="Gene3D" id="3.30.60.10">
    <property type="entry name" value="Endochitinase-like"/>
    <property type="match status" value="1"/>
</dbReference>
<dbReference type="RefSeq" id="XP_046013498.1">
    <property type="nucleotide sequence ID" value="XM_046153464.1"/>
</dbReference>
<sequence>MNFLNCSQFGFSNSCITSNIPTVDGTCGSSKGGFTCAGGDFDNQCCSSGGFRGTTAGYCGSACQTGFGRC</sequence>
<dbReference type="AlphaFoldDB" id="A0A9P9BR99"/>
<comment type="caution">
    <text evidence="4">The sequence shown here is derived from an EMBL/GenBank/DDBJ whole genome shotgun (WGS) entry which is preliminary data.</text>
</comment>
<proteinExistence type="predicted"/>
<dbReference type="GeneID" id="70183010"/>
<keyword evidence="5" id="KW-1185">Reference proteome</keyword>
<accession>A0A9P9BR99</accession>
<evidence type="ECO:0000313" key="4">
    <source>
        <dbReference type="EMBL" id="KAH7032666.1"/>
    </source>
</evidence>
<gene>
    <name evidence="4" type="ORF">B0I36DRAFT_319818</name>
</gene>
<keyword evidence="2" id="KW-1015">Disulfide bond</keyword>
<dbReference type="EMBL" id="JAGTJQ010000004">
    <property type="protein sequence ID" value="KAH7032666.1"/>
    <property type="molecule type" value="Genomic_DNA"/>
</dbReference>
<name>A0A9P9BR99_9PEZI</name>
<feature type="domain" description="Chitin-binding type-1" evidence="3">
    <location>
        <begin position="24"/>
        <end position="70"/>
    </location>
</feature>
<comment type="caution">
    <text evidence="2">Lacks conserved residue(s) required for the propagation of feature annotation.</text>
</comment>
<evidence type="ECO:0000313" key="5">
    <source>
        <dbReference type="Proteomes" id="UP000756346"/>
    </source>
</evidence>
<dbReference type="InterPro" id="IPR001002">
    <property type="entry name" value="Chitin-bd_1"/>
</dbReference>
<dbReference type="PROSITE" id="PS50941">
    <property type="entry name" value="CHIT_BIND_I_2"/>
    <property type="match status" value="1"/>
</dbReference>
<feature type="disulfide bond" evidence="2">
    <location>
        <begin position="45"/>
        <end position="59"/>
    </location>
</feature>
<evidence type="ECO:0000259" key="3">
    <source>
        <dbReference type="PROSITE" id="PS50941"/>
    </source>
</evidence>
<dbReference type="OrthoDB" id="1193027at2759"/>
<protein>
    <recommendedName>
        <fullName evidence="3">Chitin-binding type-1 domain-containing protein</fullName>
    </recommendedName>
</protein>
<feature type="non-terminal residue" evidence="4">
    <location>
        <position position="70"/>
    </location>
</feature>
<dbReference type="GO" id="GO:0008061">
    <property type="term" value="F:chitin binding"/>
    <property type="evidence" value="ECO:0007669"/>
    <property type="project" value="UniProtKB-UniRule"/>
</dbReference>